<evidence type="ECO:0000313" key="3">
    <source>
        <dbReference type="Proteomes" id="UP000807353"/>
    </source>
</evidence>
<evidence type="ECO:0000313" key="2">
    <source>
        <dbReference type="EMBL" id="KAF9462410.1"/>
    </source>
</evidence>
<dbReference type="Proteomes" id="UP000807353">
    <property type="component" value="Unassembled WGS sequence"/>
</dbReference>
<comment type="caution">
    <text evidence="2">The sequence shown here is derived from an EMBL/GenBank/DDBJ whole genome shotgun (WGS) entry which is preliminary data.</text>
</comment>
<protein>
    <submittedName>
        <fullName evidence="2">Uncharacterized protein</fullName>
    </submittedName>
</protein>
<sequence length="125" mass="14224">MGTKGSASLNRIQLFGPIPSRAREAWSLPRFYPDEDLPNHNSTTGYYSDADSLLVNDGYSDNEEDGTHERSRVGRQEIISTRDEDDRTQEISPSEADSFETYENPVPHNYESTQVDVQVIHLYLN</sequence>
<name>A0A9P5Y765_9AGAR</name>
<keyword evidence="3" id="KW-1185">Reference proteome</keyword>
<gene>
    <name evidence="2" type="ORF">BDZ94DRAFT_727936</name>
</gene>
<evidence type="ECO:0000256" key="1">
    <source>
        <dbReference type="SAM" id="MobiDB-lite"/>
    </source>
</evidence>
<organism evidence="2 3">
    <name type="scientific">Collybia nuda</name>
    <dbReference type="NCBI Taxonomy" id="64659"/>
    <lineage>
        <taxon>Eukaryota</taxon>
        <taxon>Fungi</taxon>
        <taxon>Dikarya</taxon>
        <taxon>Basidiomycota</taxon>
        <taxon>Agaricomycotina</taxon>
        <taxon>Agaricomycetes</taxon>
        <taxon>Agaricomycetidae</taxon>
        <taxon>Agaricales</taxon>
        <taxon>Tricholomatineae</taxon>
        <taxon>Clitocybaceae</taxon>
        <taxon>Collybia</taxon>
    </lineage>
</organism>
<accession>A0A9P5Y765</accession>
<reference evidence="2" key="1">
    <citation type="submission" date="2020-11" db="EMBL/GenBank/DDBJ databases">
        <authorList>
            <consortium name="DOE Joint Genome Institute"/>
            <person name="Ahrendt S."/>
            <person name="Riley R."/>
            <person name="Andreopoulos W."/>
            <person name="Labutti K."/>
            <person name="Pangilinan J."/>
            <person name="Ruiz-Duenas F.J."/>
            <person name="Barrasa J.M."/>
            <person name="Sanchez-Garcia M."/>
            <person name="Camarero S."/>
            <person name="Miyauchi S."/>
            <person name="Serrano A."/>
            <person name="Linde D."/>
            <person name="Babiker R."/>
            <person name="Drula E."/>
            <person name="Ayuso-Fernandez I."/>
            <person name="Pacheco R."/>
            <person name="Padilla G."/>
            <person name="Ferreira P."/>
            <person name="Barriuso J."/>
            <person name="Kellner H."/>
            <person name="Castanera R."/>
            <person name="Alfaro M."/>
            <person name="Ramirez L."/>
            <person name="Pisabarro A.G."/>
            <person name="Kuo A."/>
            <person name="Tritt A."/>
            <person name="Lipzen A."/>
            <person name="He G."/>
            <person name="Yan M."/>
            <person name="Ng V."/>
            <person name="Cullen D."/>
            <person name="Martin F."/>
            <person name="Rosso M.-N."/>
            <person name="Henrissat B."/>
            <person name="Hibbett D."/>
            <person name="Martinez A.T."/>
            <person name="Grigoriev I.V."/>
        </authorList>
    </citation>
    <scope>NUCLEOTIDE SEQUENCE</scope>
    <source>
        <strain evidence="2">CBS 247.69</strain>
    </source>
</reference>
<feature type="region of interest" description="Disordered" evidence="1">
    <location>
        <begin position="56"/>
        <end position="108"/>
    </location>
</feature>
<proteinExistence type="predicted"/>
<dbReference type="AlphaFoldDB" id="A0A9P5Y765"/>
<feature type="compositionally biased region" description="Basic and acidic residues" evidence="1">
    <location>
        <begin position="65"/>
        <end position="89"/>
    </location>
</feature>
<dbReference type="EMBL" id="MU150272">
    <property type="protein sequence ID" value="KAF9462410.1"/>
    <property type="molecule type" value="Genomic_DNA"/>
</dbReference>